<keyword evidence="25" id="KW-1185">Reference proteome</keyword>
<dbReference type="PANTHER" id="PTHR10578:SF148">
    <property type="entry name" value="L-LACTATE DEHYDROGENASE (CYTOCHROME)"/>
    <property type="match status" value="1"/>
</dbReference>
<dbReference type="SMART" id="SM01117">
    <property type="entry name" value="Cyt-b5"/>
    <property type="match status" value="1"/>
</dbReference>
<dbReference type="Pfam" id="PF01070">
    <property type="entry name" value="FMN_dh"/>
    <property type="match status" value="1"/>
</dbReference>
<evidence type="ECO:0000256" key="15">
    <source>
        <dbReference type="ARBA" id="ARBA00061137"/>
    </source>
</evidence>
<comment type="cofactor">
    <cofactor evidence="2">
        <name>heme b</name>
        <dbReference type="ChEBI" id="CHEBI:60344"/>
    </cofactor>
</comment>
<keyword evidence="11" id="KW-0560">Oxidoreductase</keyword>
<evidence type="ECO:0000256" key="6">
    <source>
        <dbReference type="ARBA" id="ARBA00022617"/>
    </source>
</evidence>
<name>C4R7D1_KOMPG</name>
<dbReference type="PANTHER" id="PTHR10578">
    <property type="entry name" value="S -2-HYDROXY-ACID OXIDASE-RELATED"/>
    <property type="match status" value="1"/>
</dbReference>
<dbReference type="Gene3D" id="3.20.20.70">
    <property type="entry name" value="Aldolase class I"/>
    <property type="match status" value="1"/>
</dbReference>
<dbReference type="eggNOG" id="KOG0537">
    <property type="taxonomic scope" value="Eukaryota"/>
</dbReference>
<dbReference type="EMBL" id="FN392322">
    <property type="protein sequence ID" value="CAY71506.1"/>
    <property type="molecule type" value="Genomic_DNA"/>
</dbReference>
<evidence type="ECO:0000256" key="13">
    <source>
        <dbReference type="ARBA" id="ARBA00023128"/>
    </source>
</evidence>
<comment type="similarity">
    <text evidence="16">In the N-terminal section; belongs to the cytochrome b5 family.</text>
</comment>
<dbReference type="GO" id="GO:0004460">
    <property type="term" value="F:L-lactate dehydrogenase (cytochrome) activity"/>
    <property type="evidence" value="ECO:0007669"/>
    <property type="project" value="UniProtKB-EC"/>
</dbReference>
<evidence type="ECO:0000256" key="21">
    <source>
        <dbReference type="ARBA" id="ARBA00078938"/>
    </source>
</evidence>
<keyword evidence="9" id="KW-0479">Metal-binding</keyword>
<keyword evidence="12" id="KW-0408">Iron</keyword>
<evidence type="ECO:0000256" key="16">
    <source>
        <dbReference type="ARBA" id="ARBA00061589"/>
    </source>
</evidence>
<dbReference type="Gene3D" id="3.10.120.10">
    <property type="entry name" value="Cytochrome b5-like heme/steroid binding domain"/>
    <property type="match status" value="1"/>
</dbReference>
<evidence type="ECO:0000256" key="17">
    <source>
        <dbReference type="ARBA" id="ARBA00066458"/>
    </source>
</evidence>
<dbReference type="PROSITE" id="PS00557">
    <property type="entry name" value="FMN_HYDROXY_ACID_DH_1"/>
    <property type="match status" value="1"/>
</dbReference>
<dbReference type="PROSITE" id="PS50255">
    <property type="entry name" value="CYTOCHROME_B5_2"/>
    <property type="match status" value="1"/>
</dbReference>
<dbReference type="KEGG" id="ppa:PAS_chr4_0272"/>
<keyword evidence="7" id="KW-0285">Flavoprotein</keyword>
<evidence type="ECO:0000256" key="3">
    <source>
        <dbReference type="ARBA" id="ARBA00004569"/>
    </source>
</evidence>
<evidence type="ECO:0000256" key="10">
    <source>
        <dbReference type="ARBA" id="ARBA00022946"/>
    </source>
</evidence>
<keyword evidence="5" id="KW-0813">Transport</keyword>
<dbReference type="GeneID" id="8200941"/>
<dbReference type="OrthoDB" id="1925334at2759"/>
<dbReference type="InterPro" id="IPR037458">
    <property type="entry name" value="L-MDH/L-LDH_FMN-bd"/>
</dbReference>
<dbReference type="RefSeq" id="XP_002493685.1">
    <property type="nucleotide sequence ID" value="XM_002493640.1"/>
</dbReference>
<dbReference type="CDD" id="cd02922">
    <property type="entry name" value="FCB2_FMN"/>
    <property type="match status" value="1"/>
</dbReference>
<evidence type="ECO:0000256" key="8">
    <source>
        <dbReference type="ARBA" id="ARBA00022643"/>
    </source>
</evidence>
<comment type="cofactor">
    <cofactor evidence="1">
        <name>FMN</name>
        <dbReference type="ChEBI" id="CHEBI:58210"/>
    </cofactor>
</comment>
<dbReference type="SUPFAM" id="SSF51395">
    <property type="entry name" value="FMN-linked oxidoreductases"/>
    <property type="match status" value="1"/>
</dbReference>
<evidence type="ECO:0000256" key="20">
    <source>
        <dbReference type="ARBA" id="ARBA00078774"/>
    </source>
</evidence>
<gene>
    <name evidence="24" type="ordered locus">PAS_chr4_0272</name>
</gene>
<sequence length="574" mass="63045">MNGRLLFQGYRSSIRATAFAGRNLRPLQASRKLSSILPKAGSEKSHSSSKILTRGGLVIGLALVATTATIWSQSLASPISNDDERKVTPEELAKHNTGTDCWVAINGKVYDLTEFLPQHPGGRNVILKRAGKDASKVFNPIHPPDAISKFLPADKFVGVLDGELPEEEEVLTDAEIERQERIANKPPLSSMFNVYDFEYVAQNILDEAAWAYYSSAADDEITLRENHFAYHKVFFRPRILVDVTNIELETEMLGIKTSAPFYISATALAKLGHPEGEVGIAKGAGRGDIIQMISTLASCSLDETVAAAKEGQSQWFQLYVNSDREVAYNMIKHCEELGIKGIFVTVDAPSLGNREKDRRMKFTEDTDVDLSGDGKTEVNRSNGAAAALSSFIDTAVTWKDIAEFKRRTNLPIVIKGIQRTEDVILAAEHGVDGVVLSNHGGRQLDGAPPSLQVLAECMPVLRQRGLDKKLEVFVDGGIRRGTDIMKALCLGAKGVGLGRPFLYANSAYGPDGVEKAIDILKNELIMNMRLLGVTKISDLSPEFVDTRPLFGLTANDRLFNNNYLDIEFPKFKDE</sequence>
<evidence type="ECO:0000256" key="5">
    <source>
        <dbReference type="ARBA" id="ARBA00022448"/>
    </source>
</evidence>
<evidence type="ECO:0000256" key="12">
    <source>
        <dbReference type="ARBA" id="ARBA00023004"/>
    </source>
</evidence>
<evidence type="ECO:0000313" key="24">
    <source>
        <dbReference type="EMBL" id="CAY71506.1"/>
    </source>
</evidence>
<dbReference type="HOGENOM" id="CLU_020639_1_1_1"/>
<keyword evidence="10" id="KW-0809">Transit peptide</keyword>
<comment type="subunit">
    <text evidence="4">Homotetramer.</text>
</comment>
<dbReference type="FunFam" id="3.10.120.10:FF:000009">
    <property type="entry name" value="Cytochrome b2, mitochondrial, putative"/>
    <property type="match status" value="1"/>
</dbReference>
<keyword evidence="6" id="KW-0349">Heme</keyword>
<evidence type="ECO:0000256" key="14">
    <source>
        <dbReference type="ARBA" id="ARBA00052399"/>
    </source>
</evidence>
<dbReference type="OMA" id="RIWFRPK"/>
<evidence type="ECO:0000259" key="23">
    <source>
        <dbReference type="PROSITE" id="PS51349"/>
    </source>
</evidence>
<dbReference type="EC" id="1.1.2.3" evidence="17"/>
<accession>C4R7D1</accession>
<dbReference type="eggNOG" id="KOG0538">
    <property type="taxonomic scope" value="Eukaryota"/>
</dbReference>
<dbReference type="STRING" id="644223.C4R7D1"/>
<dbReference type="FunFam" id="3.20.20.70:FF:000062">
    <property type="entry name" value="Cytochrome b2, mitochondrial, putative"/>
    <property type="match status" value="1"/>
</dbReference>
<protein>
    <recommendedName>
        <fullName evidence="18">L-lactate dehydrogenase (cytochrome)</fullName>
        <ecNumber evidence="17">1.1.2.3</ecNumber>
    </recommendedName>
    <alternativeName>
        <fullName evidence="20">Cytochrome b2</fullName>
    </alternativeName>
    <alternativeName>
        <fullName evidence="19">Flavocytochrome b2</fullName>
    </alternativeName>
    <alternativeName>
        <fullName evidence="21">L-lactate ferricytochrome c oxidoreductase</fullName>
    </alternativeName>
</protein>
<dbReference type="Pfam" id="PF00173">
    <property type="entry name" value="Cyt-b5"/>
    <property type="match status" value="1"/>
</dbReference>
<dbReference type="InParanoid" id="C4R7D1"/>
<evidence type="ECO:0000256" key="11">
    <source>
        <dbReference type="ARBA" id="ARBA00023002"/>
    </source>
</evidence>
<dbReference type="SUPFAM" id="SSF55856">
    <property type="entry name" value="Cytochrome b5-like heme/steroid binding domain"/>
    <property type="match status" value="1"/>
</dbReference>
<keyword evidence="8" id="KW-0288">FMN</keyword>
<dbReference type="InterPro" id="IPR000262">
    <property type="entry name" value="FMN-dep_DH"/>
</dbReference>
<evidence type="ECO:0000256" key="1">
    <source>
        <dbReference type="ARBA" id="ARBA00001917"/>
    </source>
</evidence>
<dbReference type="GO" id="GO:0005758">
    <property type="term" value="C:mitochondrial intermembrane space"/>
    <property type="evidence" value="ECO:0007669"/>
    <property type="project" value="UniProtKB-SubCell"/>
</dbReference>
<keyword evidence="13" id="KW-0496">Mitochondrion</keyword>
<evidence type="ECO:0000256" key="9">
    <source>
        <dbReference type="ARBA" id="ARBA00022723"/>
    </source>
</evidence>
<dbReference type="Proteomes" id="UP000000314">
    <property type="component" value="Chromosome 4"/>
</dbReference>
<dbReference type="AlphaFoldDB" id="C4R7D1"/>
<dbReference type="SMR" id="C4R7D1"/>
<evidence type="ECO:0000259" key="22">
    <source>
        <dbReference type="PROSITE" id="PS50255"/>
    </source>
</evidence>
<dbReference type="InterPro" id="IPR037396">
    <property type="entry name" value="FMN_HAD"/>
</dbReference>
<evidence type="ECO:0000256" key="4">
    <source>
        <dbReference type="ARBA" id="ARBA00011881"/>
    </source>
</evidence>
<evidence type="ECO:0000256" key="7">
    <source>
        <dbReference type="ARBA" id="ARBA00022630"/>
    </source>
</evidence>
<dbReference type="InterPro" id="IPR013785">
    <property type="entry name" value="Aldolase_TIM"/>
</dbReference>
<comment type="catalytic activity">
    <reaction evidence="14">
        <text>(S)-lactate + 2 Fe(III)-[cytochrome c] = 2 Fe(II)-[cytochrome c] + pyruvate + 2 H(+)</text>
        <dbReference type="Rhea" id="RHEA:19909"/>
        <dbReference type="Rhea" id="RHEA-COMP:10350"/>
        <dbReference type="Rhea" id="RHEA-COMP:14399"/>
        <dbReference type="ChEBI" id="CHEBI:15361"/>
        <dbReference type="ChEBI" id="CHEBI:15378"/>
        <dbReference type="ChEBI" id="CHEBI:16651"/>
        <dbReference type="ChEBI" id="CHEBI:29033"/>
        <dbReference type="ChEBI" id="CHEBI:29034"/>
        <dbReference type="EC" id="1.1.2.3"/>
    </reaction>
    <physiologicalReaction direction="left-to-right" evidence="14">
        <dbReference type="Rhea" id="RHEA:19910"/>
    </physiologicalReaction>
</comment>
<dbReference type="GO" id="GO:0046872">
    <property type="term" value="F:metal ion binding"/>
    <property type="evidence" value="ECO:0007669"/>
    <property type="project" value="UniProtKB-KW"/>
</dbReference>
<dbReference type="InterPro" id="IPR001199">
    <property type="entry name" value="Cyt_B5-like_heme/steroid-bd"/>
</dbReference>
<dbReference type="InterPro" id="IPR036400">
    <property type="entry name" value="Cyt_B5-like_heme/steroid_sf"/>
</dbReference>
<proteinExistence type="inferred from homology"/>
<feature type="domain" description="Cytochrome b5 heme-binding" evidence="22">
    <location>
        <begin position="84"/>
        <end position="161"/>
    </location>
</feature>
<reference evidence="24 25" key="1">
    <citation type="journal article" date="2009" name="Nat. Biotechnol.">
        <title>Genome sequence of the recombinant protein production host Pichia pastoris.</title>
        <authorList>
            <person name="De Schutter K."/>
            <person name="Lin Y.C."/>
            <person name="Tiels P."/>
            <person name="Van Hecke A."/>
            <person name="Glinka S."/>
            <person name="Weber-Lehmann J."/>
            <person name="Rouze P."/>
            <person name="Van de Peer Y."/>
            <person name="Callewaert N."/>
        </authorList>
    </citation>
    <scope>NUCLEOTIDE SEQUENCE [LARGE SCALE GENOMIC DNA]</scope>
    <source>
        <strain evidence="25">GS115 / ATCC 20864</strain>
    </source>
</reference>
<dbReference type="PROSITE" id="PS51349">
    <property type="entry name" value="FMN_HYDROXY_ACID_DH_2"/>
    <property type="match status" value="1"/>
</dbReference>
<organism evidence="24 25">
    <name type="scientific">Komagataella phaffii (strain GS115 / ATCC 20864)</name>
    <name type="common">Yeast</name>
    <name type="synonym">Pichia pastoris</name>
    <dbReference type="NCBI Taxonomy" id="644223"/>
    <lineage>
        <taxon>Eukaryota</taxon>
        <taxon>Fungi</taxon>
        <taxon>Dikarya</taxon>
        <taxon>Ascomycota</taxon>
        <taxon>Saccharomycotina</taxon>
        <taxon>Pichiomycetes</taxon>
        <taxon>Pichiales</taxon>
        <taxon>Pichiaceae</taxon>
        <taxon>Komagataella</taxon>
    </lineage>
</organism>
<evidence type="ECO:0000256" key="19">
    <source>
        <dbReference type="ARBA" id="ARBA00075949"/>
    </source>
</evidence>
<comment type="similarity">
    <text evidence="15">In the C-terminal section; belongs to the FMN-dependent alpha-hydroxy acid dehydrogenase family.</text>
</comment>
<evidence type="ECO:0000256" key="18">
    <source>
        <dbReference type="ARBA" id="ARBA00068515"/>
    </source>
</evidence>
<comment type="subcellular location">
    <subcellularLocation>
        <location evidence="3">Mitochondrion intermembrane space</location>
    </subcellularLocation>
</comment>
<dbReference type="GO" id="GO:0006089">
    <property type="term" value="P:lactate metabolic process"/>
    <property type="evidence" value="ECO:0007669"/>
    <property type="project" value="EnsemblFungi"/>
</dbReference>
<dbReference type="InterPro" id="IPR008259">
    <property type="entry name" value="FMN_hydac_DH_AS"/>
</dbReference>
<dbReference type="FunCoup" id="C4R7D1">
    <property type="interactions" value="330"/>
</dbReference>
<evidence type="ECO:0000313" key="25">
    <source>
        <dbReference type="Proteomes" id="UP000000314"/>
    </source>
</evidence>
<evidence type="ECO:0000256" key="2">
    <source>
        <dbReference type="ARBA" id="ARBA00001970"/>
    </source>
</evidence>
<feature type="domain" description="FMN hydroxy acid dehydrogenase" evidence="23">
    <location>
        <begin position="186"/>
        <end position="549"/>
    </location>
</feature>